<organism evidence="1 2">
    <name type="scientific">Paenibacillus agri</name>
    <dbReference type="NCBI Taxonomy" id="2744309"/>
    <lineage>
        <taxon>Bacteria</taxon>
        <taxon>Bacillati</taxon>
        <taxon>Bacillota</taxon>
        <taxon>Bacilli</taxon>
        <taxon>Bacillales</taxon>
        <taxon>Paenibacillaceae</taxon>
        <taxon>Paenibacillus</taxon>
    </lineage>
</organism>
<reference evidence="1" key="1">
    <citation type="submission" date="2020-06" db="EMBL/GenBank/DDBJ databases">
        <title>Paenibacillus sp. nov., isolated from soil.</title>
        <authorList>
            <person name="Seo Y.L."/>
        </authorList>
    </citation>
    <scope>NUCLEOTIDE SEQUENCE [LARGE SCALE GENOMIC DNA]</scope>
    <source>
        <strain evidence="1">JW14</strain>
    </source>
</reference>
<dbReference type="Proteomes" id="UP000564806">
    <property type="component" value="Unassembled WGS sequence"/>
</dbReference>
<protein>
    <submittedName>
        <fullName evidence="1">Uncharacterized protein</fullName>
    </submittedName>
</protein>
<proteinExistence type="predicted"/>
<dbReference type="EMBL" id="JABWCS010000221">
    <property type="protein sequence ID" value="NUU64312.1"/>
    <property type="molecule type" value="Genomic_DNA"/>
</dbReference>
<accession>A0A850EZD7</accession>
<gene>
    <name evidence="1" type="ORF">HPT30_28560</name>
</gene>
<evidence type="ECO:0000313" key="1">
    <source>
        <dbReference type="EMBL" id="NUU64312.1"/>
    </source>
</evidence>
<name>A0A850EZD7_9BACL</name>
<evidence type="ECO:0000313" key="2">
    <source>
        <dbReference type="Proteomes" id="UP000564806"/>
    </source>
</evidence>
<keyword evidence="2" id="KW-1185">Reference proteome</keyword>
<sequence length="83" mass="9581">MARTKTKKTLLKAERAGIWSNVNQRRTNEDYSVISQHVRVTPTKRQQLNKIKHKERIFHDGAPFLLRKIRIRTCQDAAAAAVA</sequence>
<dbReference type="RefSeq" id="WP_175374636.1">
    <property type="nucleotide sequence ID" value="NZ_JABWCS010000221.1"/>
</dbReference>
<dbReference type="AlphaFoldDB" id="A0A850EZD7"/>
<comment type="caution">
    <text evidence="1">The sequence shown here is derived from an EMBL/GenBank/DDBJ whole genome shotgun (WGS) entry which is preliminary data.</text>
</comment>